<protein>
    <submittedName>
        <fullName evidence="1">Uncharacterized protein</fullName>
    </submittedName>
</protein>
<proteinExistence type="predicted"/>
<dbReference type="AlphaFoldDB" id="A0A7U2I607"/>
<sequence>MYRLQQVREQEQSSRWDGKCGKCRAPCITSKASNSSVISLAHDRLPLVVKSGALVMGAQSAGLAAAVYLAEPLPRRTHDFDTLVTVAPACQAIRYVLEDVCYSLRLSPSLPLSSNITVKTL</sequence>
<organism evidence="1 2">
    <name type="scientific">Phaeosphaeria nodorum (strain SN15 / ATCC MYA-4574 / FGSC 10173)</name>
    <name type="common">Glume blotch fungus</name>
    <name type="synonym">Parastagonospora nodorum</name>
    <dbReference type="NCBI Taxonomy" id="321614"/>
    <lineage>
        <taxon>Eukaryota</taxon>
        <taxon>Fungi</taxon>
        <taxon>Dikarya</taxon>
        <taxon>Ascomycota</taxon>
        <taxon>Pezizomycotina</taxon>
        <taxon>Dothideomycetes</taxon>
        <taxon>Pleosporomycetidae</taxon>
        <taxon>Pleosporales</taxon>
        <taxon>Pleosporineae</taxon>
        <taxon>Phaeosphaeriaceae</taxon>
        <taxon>Parastagonospora</taxon>
    </lineage>
</organism>
<evidence type="ECO:0000313" key="2">
    <source>
        <dbReference type="Proteomes" id="UP000663193"/>
    </source>
</evidence>
<accession>A0A7U2I607</accession>
<gene>
    <name evidence="1" type="ORF">JI435_419120</name>
</gene>
<dbReference type="EMBL" id="CP069036">
    <property type="protein sequence ID" value="QRD03095.1"/>
    <property type="molecule type" value="Genomic_DNA"/>
</dbReference>
<dbReference type="Proteomes" id="UP000663193">
    <property type="component" value="Chromosome 14"/>
</dbReference>
<keyword evidence="2" id="KW-1185">Reference proteome</keyword>
<evidence type="ECO:0000313" key="1">
    <source>
        <dbReference type="EMBL" id="QRD03095.1"/>
    </source>
</evidence>
<name>A0A7U2I607_PHANO</name>
<reference evidence="2" key="1">
    <citation type="journal article" date="2021" name="BMC Genomics">
        <title>Chromosome-level genome assembly and manually-curated proteome of model necrotroph Parastagonospora nodorum Sn15 reveals a genome-wide trove of candidate effector homologs, and redundancy of virulence-related functions within an accessory chromosome.</title>
        <authorList>
            <person name="Bertazzoni S."/>
            <person name="Jones D.A.B."/>
            <person name="Phan H.T."/>
            <person name="Tan K.-C."/>
            <person name="Hane J.K."/>
        </authorList>
    </citation>
    <scope>NUCLEOTIDE SEQUENCE [LARGE SCALE GENOMIC DNA]</scope>
    <source>
        <strain evidence="2">SN15 / ATCC MYA-4574 / FGSC 10173)</strain>
    </source>
</reference>
<dbReference type="VEuPathDB" id="FungiDB:JI435_419120"/>